<keyword evidence="3" id="KW-1185">Reference proteome</keyword>
<dbReference type="InterPro" id="IPR046259">
    <property type="entry name" value="DUF6292"/>
</dbReference>
<name>A0A4R4VT07_9PSEU</name>
<evidence type="ECO:0000313" key="3">
    <source>
        <dbReference type="Proteomes" id="UP000295674"/>
    </source>
</evidence>
<gene>
    <name evidence="2" type="ORF">E1181_12880</name>
</gene>
<dbReference type="EMBL" id="SMKS01000017">
    <property type="protein sequence ID" value="TDD06383.1"/>
    <property type="molecule type" value="Genomic_DNA"/>
</dbReference>
<dbReference type="OrthoDB" id="4190452at2"/>
<accession>A0A4R4VT07</accession>
<reference evidence="2 3" key="1">
    <citation type="submission" date="2019-03" db="EMBL/GenBank/DDBJ databases">
        <title>Draft genome sequences of novel Actinobacteria.</title>
        <authorList>
            <person name="Sahin N."/>
            <person name="Ay H."/>
            <person name="Saygin H."/>
        </authorList>
    </citation>
    <scope>NUCLEOTIDE SEQUENCE [LARGE SCALE GENOMIC DNA]</scope>
    <source>
        <strain evidence="2 3">16K309</strain>
    </source>
</reference>
<dbReference type="Proteomes" id="UP000295674">
    <property type="component" value="Unassembled WGS sequence"/>
</dbReference>
<dbReference type="AlphaFoldDB" id="A0A4R4VT07"/>
<protein>
    <recommendedName>
        <fullName evidence="1">DUF6292 domain-containing protein</fullName>
    </recommendedName>
</protein>
<sequence>MDTASPAVGGLVNYVRRVAEDMADEVDEVDVDVDGGLATVIVLVKSRVPTLADSPLLLTWDEVAGWALRVETSGMGHTTPLAYLGEDILPDPQTVQAFLRDAVHGRSPGTLTATAFRLPNAGDGLETRLAQFLDHERG</sequence>
<dbReference type="Pfam" id="PF19809">
    <property type="entry name" value="DUF6292"/>
    <property type="match status" value="1"/>
</dbReference>
<comment type="caution">
    <text evidence="2">The sequence shown here is derived from an EMBL/GenBank/DDBJ whole genome shotgun (WGS) entry which is preliminary data.</text>
</comment>
<feature type="domain" description="DUF6292" evidence="1">
    <location>
        <begin position="14"/>
        <end position="101"/>
    </location>
</feature>
<dbReference type="RefSeq" id="WP_132674385.1">
    <property type="nucleotide sequence ID" value="NZ_SMKS01000017.1"/>
</dbReference>
<proteinExistence type="predicted"/>
<evidence type="ECO:0000259" key="1">
    <source>
        <dbReference type="Pfam" id="PF19809"/>
    </source>
</evidence>
<organism evidence="2 3">
    <name type="scientific">Saccharopolyspora terrae</name>
    <dbReference type="NCBI Taxonomy" id="2530384"/>
    <lineage>
        <taxon>Bacteria</taxon>
        <taxon>Bacillati</taxon>
        <taxon>Actinomycetota</taxon>
        <taxon>Actinomycetes</taxon>
        <taxon>Pseudonocardiales</taxon>
        <taxon>Pseudonocardiaceae</taxon>
        <taxon>Saccharopolyspora</taxon>
    </lineage>
</organism>
<evidence type="ECO:0000313" key="2">
    <source>
        <dbReference type="EMBL" id="TDD06383.1"/>
    </source>
</evidence>